<dbReference type="AlphaFoldDB" id="A0A2I0UFR0"/>
<keyword evidence="2" id="KW-0695">RNA-directed DNA polymerase</keyword>
<dbReference type="PROSITE" id="PS50878">
    <property type="entry name" value="RT_POL"/>
    <property type="match status" value="1"/>
</dbReference>
<feature type="domain" description="Reverse transcriptase" evidence="1">
    <location>
        <begin position="1"/>
        <end position="174"/>
    </location>
</feature>
<dbReference type="Pfam" id="PF00078">
    <property type="entry name" value="RVT_1"/>
    <property type="match status" value="1"/>
</dbReference>
<reference evidence="3" key="2">
    <citation type="submission" date="2017-12" db="EMBL/GenBank/DDBJ databases">
        <title>Genome sequence of the Bar-tailed Godwit (Limosa lapponica baueri).</title>
        <authorList>
            <person name="Lima N.C.B."/>
            <person name="Parody-Merino A.M."/>
            <person name="Battley P.F."/>
            <person name="Fidler A.E."/>
            <person name="Prosdocimi F."/>
        </authorList>
    </citation>
    <scope>NUCLEOTIDE SEQUENCE [LARGE SCALE GENOMIC DNA]</scope>
</reference>
<protein>
    <submittedName>
        <fullName evidence="2">Rna-directed dna polymerase from mobile element jockey-like</fullName>
    </submittedName>
</protein>
<evidence type="ECO:0000313" key="2">
    <source>
        <dbReference type="EMBL" id="PKU44887.1"/>
    </source>
</evidence>
<evidence type="ECO:0000313" key="3">
    <source>
        <dbReference type="Proteomes" id="UP000233556"/>
    </source>
</evidence>
<dbReference type="EMBL" id="KZ505797">
    <property type="protein sequence ID" value="PKU44887.1"/>
    <property type="molecule type" value="Genomic_DNA"/>
</dbReference>
<keyword evidence="3" id="KW-1185">Reference proteome</keyword>
<evidence type="ECO:0000259" key="1">
    <source>
        <dbReference type="PROSITE" id="PS50878"/>
    </source>
</evidence>
<dbReference type="PANTHER" id="PTHR33332">
    <property type="entry name" value="REVERSE TRANSCRIPTASE DOMAIN-CONTAINING PROTEIN"/>
    <property type="match status" value="1"/>
</dbReference>
<name>A0A2I0UFR0_LIMLA</name>
<gene>
    <name evidence="2" type="ORF">llap_4821</name>
</gene>
<proteinExistence type="predicted"/>
<keyword evidence="2" id="KW-0808">Transferase</keyword>
<sequence length="174" mass="19411">MIYDSQHGYSKGKSCLMNMVAFYNRVTELVDKGRATDIIYLDLCKTFDTVPHDILVSKLERHGFDGCTTQWIRNWLDGCTERVVVHSLMSKWRPVMNGSPQGSVLGPVVLNIFFLVTWTPGLSEHSFDDKKMNQTLKLLPMARALFGIPRAAGIQRIQAIKLSCAAGPAKPVGL</sequence>
<reference evidence="3" key="1">
    <citation type="submission" date="2017-11" db="EMBL/GenBank/DDBJ databases">
        <authorList>
            <person name="Lima N.C."/>
            <person name="Parody-Merino A.M."/>
            <person name="Battley P.F."/>
            <person name="Fidler A.E."/>
            <person name="Prosdocimi F."/>
        </authorList>
    </citation>
    <scope>NUCLEOTIDE SEQUENCE [LARGE SCALE GENOMIC DNA]</scope>
</reference>
<dbReference type="Proteomes" id="UP000233556">
    <property type="component" value="Unassembled WGS sequence"/>
</dbReference>
<dbReference type="InterPro" id="IPR000477">
    <property type="entry name" value="RT_dom"/>
</dbReference>
<organism evidence="2 3">
    <name type="scientific">Limosa lapponica baueri</name>
    <dbReference type="NCBI Taxonomy" id="1758121"/>
    <lineage>
        <taxon>Eukaryota</taxon>
        <taxon>Metazoa</taxon>
        <taxon>Chordata</taxon>
        <taxon>Craniata</taxon>
        <taxon>Vertebrata</taxon>
        <taxon>Euteleostomi</taxon>
        <taxon>Archelosauria</taxon>
        <taxon>Archosauria</taxon>
        <taxon>Dinosauria</taxon>
        <taxon>Saurischia</taxon>
        <taxon>Theropoda</taxon>
        <taxon>Coelurosauria</taxon>
        <taxon>Aves</taxon>
        <taxon>Neognathae</taxon>
        <taxon>Neoaves</taxon>
        <taxon>Charadriiformes</taxon>
        <taxon>Scolopacidae</taxon>
        <taxon>Limosa</taxon>
    </lineage>
</organism>
<keyword evidence="2" id="KW-0548">Nucleotidyltransferase</keyword>
<dbReference type="GO" id="GO:0003964">
    <property type="term" value="F:RNA-directed DNA polymerase activity"/>
    <property type="evidence" value="ECO:0007669"/>
    <property type="project" value="UniProtKB-KW"/>
</dbReference>
<dbReference type="OrthoDB" id="410381at2759"/>
<accession>A0A2I0UFR0</accession>